<dbReference type="EMBL" id="CM044704">
    <property type="protein sequence ID" value="KAI5665527.1"/>
    <property type="molecule type" value="Genomic_DNA"/>
</dbReference>
<organism evidence="1 2">
    <name type="scientific">Catharanthus roseus</name>
    <name type="common">Madagascar periwinkle</name>
    <name type="synonym">Vinca rosea</name>
    <dbReference type="NCBI Taxonomy" id="4058"/>
    <lineage>
        <taxon>Eukaryota</taxon>
        <taxon>Viridiplantae</taxon>
        <taxon>Streptophyta</taxon>
        <taxon>Embryophyta</taxon>
        <taxon>Tracheophyta</taxon>
        <taxon>Spermatophyta</taxon>
        <taxon>Magnoliopsida</taxon>
        <taxon>eudicotyledons</taxon>
        <taxon>Gunneridae</taxon>
        <taxon>Pentapetalae</taxon>
        <taxon>asterids</taxon>
        <taxon>lamiids</taxon>
        <taxon>Gentianales</taxon>
        <taxon>Apocynaceae</taxon>
        <taxon>Rauvolfioideae</taxon>
        <taxon>Vinceae</taxon>
        <taxon>Catharanthinae</taxon>
        <taxon>Catharanthus</taxon>
    </lineage>
</organism>
<keyword evidence="2" id="KW-1185">Reference proteome</keyword>
<reference evidence="2" key="1">
    <citation type="journal article" date="2023" name="Nat. Plants">
        <title>Single-cell RNA sequencing provides a high-resolution roadmap for understanding the multicellular compartmentation of specialized metabolism.</title>
        <authorList>
            <person name="Sun S."/>
            <person name="Shen X."/>
            <person name="Li Y."/>
            <person name="Li Y."/>
            <person name="Wang S."/>
            <person name="Li R."/>
            <person name="Zhang H."/>
            <person name="Shen G."/>
            <person name="Guo B."/>
            <person name="Wei J."/>
            <person name="Xu J."/>
            <person name="St-Pierre B."/>
            <person name="Chen S."/>
            <person name="Sun C."/>
        </authorList>
    </citation>
    <scope>NUCLEOTIDE SEQUENCE [LARGE SCALE GENOMIC DNA]</scope>
</reference>
<sequence length="609" mass="67432">MCSLQLYSSYGGFDQSHLGCSLSSVQKQLHSGVAFSSSFFGTDLCLQNGGSFIVCNRPEKRCLLQKKRVFGVFAMSSTNGSAFKMNLNEYLVTLEKPLGLRFAISVDGKVFVHALKKGGNAEKARIVMVGDTLKKASETSGGKLIEIKDFGDAEKMMMDNSGSCSLVFERPFSPFPVHQLFLINDLDILFNRGRVSAATWNSSILVSNLQTSDKKGNGNSGFVTFSPKYLSALGWKHLIDQEMISKPKKIVTKNNSPALPFSPLVALFCTEEAAEGEWAHGSFPLEEYVKALDRSKGELHYNHSLGMHYNKITEQIYVGSCIQSEADVETLATVAGVTAVLNFQSATEAGNWGINSKVINDSCQQLNILMINYPIREQDSFDMRKKLPFCVGLLLRLVKKNHRVYVTCTTGLDRSPACAIAYLHWMTDISLHAAYNYVTGLHLCKPDRAAIAWATWDLIAMVEDGTSDLPATHAVTFVWNGHEGDDVSLVGDFTGNWKEPIKAVHKGGPRHEIEVRLRQGKYYYKYIVSGQWRHSTASPTERDESGNVNNVITIGDVANVWPSAQQQNKKDANVVKVIERPLTEDERFLLAKAARCIAFSICPIRLAPK</sequence>
<dbReference type="Proteomes" id="UP001060085">
    <property type="component" value="Linkage Group LG04"/>
</dbReference>
<proteinExistence type="predicted"/>
<protein>
    <submittedName>
        <fullName evidence="1">Uncharacterized protein</fullName>
    </submittedName>
</protein>
<gene>
    <name evidence="1" type="ORF">M9H77_15380</name>
</gene>
<name>A0ACC0AYK1_CATRO</name>
<evidence type="ECO:0000313" key="1">
    <source>
        <dbReference type="EMBL" id="KAI5665527.1"/>
    </source>
</evidence>
<accession>A0ACC0AYK1</accession>
<comment type="caution">
    <text evidence="1">The sequence shown here is derived from an EMBL/GenBank/DDBJ whole genome shotgun (WGS) entry which is preliminary data.</text>
</comment>
<evidence type="ECO:0000313" key="2">
    <source>
        <dbReference type="Proteomes" id="UP001060085"/>
    </source>
</evidence>